<evidence type="ECO:0000313" key="1">
    <source>
        <dbReference type="EMBL" id="JAH12056.1"/>
    </source>
</evidence>
<dbReference type="EMBL" id="GBXM01096521">
    <property type="protein sequence ID" value="JAH12056.1"/>
    <property type="molecule type" value="Transcribed_RNA"/>
</dbReference>
<accession>A0A0E9Q579</accession>
<name>A0A0E9Q579_ANGAN</name>
<organism evidence="1">
    <name type="scientific">Anguilla anguilla</name>
    <name type="common">European freshwater eel</name>
    <name type="synonym">Muraena anguilla</name>
    <dbReference type="NCBI Taxonomy" id="7936"/>
    <lineage>
        <taxon>Eukaryota</taxon>
        <taxon>Metazoa</taxon>
        <taxon>Chordata</taxon>
        <taxon>Craniata</taxon>
        <taxon>Vertebrata</taxon>
        <taxon>Euteleostomi</taxon>
        <taxon>Actinopterygii</taxon>
        <taxon>Neopterygii</taxon>
        <taxon>Teleostei</taxon>
        <taxon>Anguilliformes</taxon>
        <taxon>Anguillidae</taxon>
        <taxon>Anguilla</taxon>
    </lineage>
</organism>
<dbReference type="AlphaFoldDB" id="A0A0E9Q579"/>
<reference evidence="1" key="1">
    <citation type="submission" date="2014-11" db="EMBL/GenBank/DDBJ databases">
        <authorList>
            <person name="Amaro Gonzalez C."/>
        </authorList>
    </citation>
    <scope>NUCLEOTIDE SEQUENCE</scope>
</reference>
<sequence>MTPCHLLHELNSLDQSCLSGFGLRLVCQRTI</sequence>
<reference evidence="1" key="2">
    <citation type="journal article" date="2015" name="Fish Shellfish Immunol.">
        <title>Early steps in the European eel (Anguilla anguilla)-Vibrio vulnificus interaction in the gills: Role of the RtxA13 toxin.</title>
        <authorList>
            <person name="Callol A."/>
            <person name="Pajuelo D."/>
            <person name="Ebbesson L."/>
            <person name="Teles M."/>
            <person name="MacKenzie S."/>
            <person name="Amaro C."/>
        </authorList>
    </citation>
    <scope>NUCLEOTIDE SEQUENCE</scope>
</reference>
<protein>
    <submittedName>
        <fullName evidence="1">Uncharacterized protein</fullName>
    </submittedName>
</protein>
<proteinExistence type="predicted"/>